<dbReference type="OrthoDB" id="10250354at2759"/>
<keyword evidence="1" id="KW-0812">Transmembrane</keyword>
<feature type="transmembrane region" description="Helical" evidence="1">
    <location>
        <begin position="150"/>
        <end position="177"/>
    </location>
</feature>
<dbReference type="Proteomes" id="UP000018201">
    <property type="component" value="Unassembled WGS sequence"/>
</dbReference>
<keyword evidence="3" id="KW-1185">Reference proteome</keyword>
<evidence type="ECO:0000313" key="2">
    <source>
        <dbReference type="EMBL" id="CDI79498.1"/>
    </source>
</evidence>
<keyword evidence="1" id="KW-0472">Membrane</keyword>
<gene>
    <name evidence="2" type="ORF">EPH_0049690</name>
</gene>
<proteinExistence type="predicted"/>
<dbReference type="EMBL" id="HG691720">
    <property type="protein sequence ID" value="CDI79498.1"/>
    <property type="molecule type" value="Genomic_DNA"/>
</dbReference>
<evidence type="ECO:0000313" key="3">
    <source>
        <dbReference type="Proteomes" id="UP000018201"/>
    </source>
</evidence>
<reference evidence="2" key="1">
    <citation type="submission" date="2013-10" db="EMBL/GenBank/DDBJ databases">
        <title>Genomic analysis of the causative agents of coccidiosis in chickens.</title>
        <authorList>
            <person name="Reid A.J."/>
            <person name="Blake D."/>
            <person name="Billington K."/>
            <person name="Browne H."/>
            <person name="Dunn M."/>
            <person name="Hung S."/>
            <person name="Kawahara F."/>
            <person name="Miranda-Saavedra D."/>
            <person name="Mourier T."/>
            <person name="Nagra H."/>
            <person name="Otto T.D."/>
            <person name="Rawlings N."/>
            <person name="Sanchez A."/>
            <person name="Sanders M."/>
            <person name="Subramaniam C."/>
            <person name="Tay Y."/>
            <person name="Dear P."/>
            <person name="Doerig C."/>
            <person name="Gruber A."/>
            <person name="Parkinson J."/>
            <person name="Shirley M."/>
            <person name="Wan K.L."/>
            <person name="Berriman M."/>
            <person name="Tomley F."/>
            <person name="Pain A."/>
        </authorList>
    </citation>
    <scope>NUCLEOTIDE SEQUENCE [LARGE SCALE GENOMIC DNA]</scope>
    <source>
        <strain evidence="2">Houghton</strain>
    </source>
</reference>
<name>U6GJP9_9EIME</name>
<sequence>MFKRLMNEELEGAPIFLLDLEGSRVAPVPALYVGEKSKSEEDAEGLYSRLYQILDELQNSTDDEDEAKISFSELPEYCAGQEFAKRCLASEQRPWWAYFQAGGLWLQILDELQNSTDDEDEAKVSFSELPEYCAGQEFAKRCLASEQRPWWAYFQAGGLWLQLGLLVAVGGSMFFAWNKISAEKFVCGISEEGGLVVLYMKKFVCGILLFSLAVGAWSSLQPILSSLFGGK</sequence>
<organism evidence="2 3">
    <name type="scientific">Eimeria praecox</name>
    <dbReference type="NCBI Taxonomy" id="51316"/>
    <lineage>
        <taxon>Eukaryota</taxon>
        <taxon>Sar</taxon>
        <taxon>Alveolata</taxon>
        <taxon>Apicomplexa</taxon>
        <taxon>Conoidasida</taxon>
        <taxon>Coccidia</taxon>
        <taxon>Eucoccidiorida</taxon>
        <taxon>Eimeriorina</taxon>
        <taxon>Eimeriidae</taxon>
        <taxon>Eimeria</taxon>
    </lineage>
</organism>
<evidence type="ECO:0000256" key="1">
    <source>
        <dbReference type="SAM" id="Phobius"/>
    </source>
</evidence>
<dbReference type="VEuPathDB" id="ToxoDB:EPH_0049690"/>
<reference evidence="2" key="2">
    <citation type="submission" date="2013-10" db="EMBL/GenBank/DDBJ databases">
        <authorList>
            <person name="Aslett M."/>
        </authorList>
    </citation>
    <scope>NUCLEOTIDE SEQUENCE [LARGE SCALE GENOMIC DNA]</scope>
    <source>
        <strain evidence="2">Houghton</strain>
    </source>
</reference>
<protein>
    <submittedName>
        <fullName evidence="2">Uncharacterized protein</fullName>
    </submittedName>
</protein>
<dbReference type="AlphaFoldDB" id="U6GJP9"/>
<accession>U6GJP9</accession>
<feature type="transmembrane region" description="Helical" evidence="1">
    <location>
        <begin position="197"/>
        <end position="217"/>
    </location>
</feature>
<keyword evidence="1" id="KW-1133">Transmembrane helix</keyword>